<name>A0A5B7EJN7_PORTR</name>
<dbReference type="Proteomes" id="UP000324222">
    <property type="component" value="Unassembled WGS sequence"/>
</dbReference>
<reference evidence="1 2" key="1">
    <citation type="submission" date="2019-05" db="EMBL/GenBank/DDBJ databases">
        <title>Another draft genome of Portunus trituberculatus and its Hox gene families provides insights of decapod evolution.</title>
        <authorList>
            <person name="Jeong J.-H."/>
            <person name="Song I."/>
            <person name="Kim S."/>
            <person name="Choi T."/>
            <person name="Kim D."/>
            <person name="Ryu S."/>
            <person name="Kim W."/>
        </authorList>
    </citation>
    <scope>NUCLEOTIDE SEQUENCE [LARGE SCALE GENOMIC DNA]</scope>
    <source>
        <tissue evidence="1">Muscle</tissue>
    </source>
</reference>
<dbReference type="EMBL" id="VSRR010003113">
    <property type="protein sequence ID" value="MPC34720.1"/>
    <property type="molecule type" value="Genomic_DNA"/>
</dbReference>
<organism evidence="1 2">
    <name type="scientific">Portunus trituberculatus</name>
    <name type="common">Swimming crab</name>
    <name type="synonym">Neptunus trituberculatus</name>
    <dbReference type="NCBI Taxonomy" id="210409"/>
    <lineage>
        <taxon>Eukaryota</taxon>
        <taxon>Metazoa</taxon>
        <taxon>Ecdysozoa</taxon>
        <taxon>Arthropoda</taxon>
        <taxon>Crustacea</taxon>
        <taxon>Multicrustacea</taxon>
        <taxon>Malacostraca</taxon>
        <taxon>Eumalacostraca</taxon>
        <taxon>Eucarida</taxon>
        <taxon>Decapoda</taxon>
        <taxon>Pleocyemata</taxon>
        <taxon>Brachyura</taxon>
        <taxon>Eubrachyura</taxon>
        <taxon>Portunoidea</taxon>
        <taxon>Portunidae</taxon>
        <taxon>Portuninae</taxon>
        <taxon>Portunus</taxon>
    </lineage>
</organism>
<evidence type="ECO:0000313" key="2">
    <source>
        <dbReference type="Proteomes" id="UP000324222"/>
    </source>
</evidence>
<evidence type="ECO:0000313" key="1">
    <source>
        <dbReference type="EMBL" id="MPC34720.1"/>
    </source>
</evidence>
<keyword evidence="2" id="KW-1185">Reference proteome</keyword>
<proteinExistence type="predicted"/>
<sequence length="117" mass="12815">MLRGISSSALQDLADKGGIEIPERLVNEFKRLVIINMTDAEVITTIKEKMQKLRLVYKRSPLLTGNGTLPPPRLFSPLVVAITSTSCREVTGPRGRELSDADGLLAVTKRCCSPGHR</sequence>
<gene>
    <name evidence="1" type="ORF">E2C01_028120</name>
</gene>
<comment type="caution">
    <text evidence="1">The sequence shown here is derived from an EMBL/GenBank/DDBJ whole genome shotgun (WGS) entry which is preliminary data.</text>
</comment>
<protein>
    <submittedName>
        <fullName evidence="1">Uncharacterized protein</fullName>
    </submittedName>
</protein>
<dbReference type="OrthoDB" id="6382066at2759"/>
<accession>A0A5B7EJN7</accession>
<dbReference type="AlphaFoldDB" id="A0A5B7EJN7"/>